<comment type="cofactor">
    <cofactor evidence="1 4">
        <name>thiamine diphosphate</name>
        <dbReference type="ChEBI" id="CHEBI:58937"/>
    </cofactor>
</comment>
<evidence type="ECO:0000259" key="5">
    <source>
        <dbReference type="Pfam" id="PF00676"/>
    </source>
</evidence>
<reference evidence="6 7" key="1">
    <citation type="submission" date="2020-04" db="EMBL/GenBank/DDBJ databases">
        <title>Draft genome of Pyxidicoccus fallax type strain.</title>
        <authorList>
            <person name="Whitworth D.E."/>
        </authorList>
    </citation>
    <scope>NUCLEOTIDE SEQUENCE [LARGE SCALE GENOMIC DNA]</scope>
    <source>
        <strain evidence="6 7">DSM 14698</strain>
    </source>
</reference>
<dbReference type="PANTHER" id="PTHR43380:SF1">
    <property type="entry name" value="2-OXOISOVALERATE DEHYDROGENASE SUBUNIT ALPHA, MITOCHONDRIAL"/>
    <property type="match status" value="1"/>
</dbReference>
<dbReference type="CDD" id="cd02000">
    <property type="entry name" value="TPP_E1_PDC_ADC_BCADC"/>
    <property type="match status" value="1"/>
</dbReference>
<dbReference type="EMBL" id="JABBJJ010000033">
    <property type="protein sequence ID" value="NMO15180.1"/>
    <property type="molecule type" value="Genomic_DNA"/>
</dbReference>
<dbReference type="EC" id="1.2.4.4" evidence="4"/>
<comment type="function">
    <text evidence="4">The branched-chain alpha-keto dehydrogenase complex catalyzes the overall conversion of alpha-keto acids to acyl-CoA and CO(2). It contains multiple copies of three enzymatic components: branched-chain alpha-keto acid decarboxylase (E1), lipoamide acyltransferase (E2) and lipoamide dehydrogenase (E3).</text>
</comment>
<dbReference type="GO" id="GO:0003863">
    <property type="term" value="F:branched-chain 2-oxo acid dehydrogenase activity"/>
    <property type="evidence" value="ECO:0007669"/>
    <property type="project" value="UniProtKB-EC"/>
</dbReference>
<dbReference type="InterPro" id="IPR050771">
    <property type="entry name" value="Alpha-ketoacid_DH_E1_comp"/>
</dbReference>
<name>A0A848L859_9BACT</name>
<proteinExistence type="inferred from homology"/>
<evidence type="ECO:0000256" key="3">
    <source>
        <dbReference type="ARBA" id="ARBA00023052"/>
    </source>
</evidence>
<dbReference type="Pfam" id="PF00676">
    <property type="entry name" value="E1_dh"/>
    <property type="match status" value="1"/>
</dbReference>
<protein>
    <recommendedName>
        <fullName evidence="4">2-oxoisovalerate dehydrogenase subunit alpha</fullName>
        <ecNumber evidence="4">1.2.4.4</ecNumber>
    </recommendedName>
    <alternativeName>
        <fullName evidence="4">Branched-chain alpha-keto acid dehydrogenase E1 component alpha chain</fullName>
    </alternativeName>
</protein>
<feature type="domain" description="Dehydrogenase E1 component" evidence="5">
    <location>
        <begin position="24"/>
        <end position="321"/>
    </location>
</feature>
<dbReference type="Gene3D" id="3.40.50.970">
    <property type="match status" value="1"/>
</dbReference>
<comment type="catalytic activity">
    <reaction evidence="4">
        <text>N(6)-[(R)-lipoyl]-L-lysyl-[protein] + 3-methyl-2-oxobutanoate + H(+) = N(6)-[(R)-S(8)-2-methylpropanoyldihydrolipoyl]-L-lysyl-[protein] + CO2</text>
        <dbReference type="Rhea" id="RHEA:13457"/>
        <dbReference type="Rhea" id="RHEA-COMP:10474"/>
        <dbReference type="Rhea" id="RHEA-COMP:10497"/>
        <dbReference type="ChEBI" id="CHEBI:11851"/>
        <dbReference type="ChEBI" id="CHEBI:15378"/>
        <dbReference type="ChEBI" id="CHEBI:16526"/>
        <dbReference type="ChEBI" id="CHEBI:83099"/>
        <dbReference type="ChEBI" id="CHEBI:83142"/>
        <dbReference type="EC" id="1.2.4.4"/>
    </reaction>
</comment>
<keyword evidence="3 4" id="KW-0786">Thiamine pyrophosphate</keyword>
<dbReference type="SUPFAM" id="SSF52518">
    <property type="entry name" value="Thiamin diphosphate-binding fold (THDP-binding)"/>
    <property type="match status" value="1"/>
</dbReference>
<keyword evidence="2 4" id="KW-0560">Oxidoreductase</keyword>
<gene>
    <name evidence="6" type="ORF">HG543_09970</name>
</gene>
<accession>A0A848L859</accession>
<evidence type="ECO:0000256" key="1">
    <source>
        <dbReference type="ARBA" id="ARBA00001964"/>
    </source>
</evidence>
<dbReference type="InterPro" id="IPR029061">
    <property type="entry name" value="THDP-binding"/>
</dbReference>
<keyword evidence="7" id="KW-1185">Reference proteome</keyword>
<evidence type="ECO:0000256" key="2">
    <source>
        <dbReference type="ARBA" id="ARBA00023002"/>
    </source>
</evidence>
<evidence type="ECO:0000313" key="7">
    <source>
        <dbReference type="Proteomes" id="UP000518300"/>
    </source>
</evidence>
<comment type="similarity">
    <text evidence="4">Belongs to the BCKDHA family.</text>
</comment>
<dbReference type="Proteomes" id="UP000518300">
    <property type="component" value="Unassembled WGS sequence"/>
</dbReference>
<dbReference type="InterPro" id="IPR001017">
    <property type="entry name" value="DH_E1"/>
</dbReference>
<comment type="caution">
    <text evidence="6">The sequence shown here is derived from an EMBL/GenBank/DDBJ whole genome shotgun (WGS) entry which is preliminary data.</text>
</comment>
<dbReference type="PANTHER" id="PTHR43380">
    <property type="entry name" value="2-OXOISOVALERATE DEHYDROGENASE SUBUNIT ALPHA, MITOCHONDRIAL"/>
    <property type="match status" value="1"/>
</dbReference>
<dbReference type="RefSeq" id="WP_169344472.1">
    <property type="nucleotide sequence ID" value="NZ_JABBJJ010000033.1"/>
</dbReference>
<organism evidence="6 7">
    <name type="scientific">Pyxidicoccus fallax</name>
    <dbReference type="NCBI Taxonomy" id="394095"/>
    <lineage>
        <taxon>Bacteria</taxon>
        <taxon>Pseudomonadati</taxon>
        <taxon>Myxococcota</taxon>
        <taxon>Myxococcia</taxon>
        <taxon>Myxococcales</taxon>
        <taxon>Cystobacterineae</taxon>
        <taxon>Myxococcaceae</taxon>
        <taxon>Pyxidicoccus</taxon>
    </lineage>
</organism>
<dbReference type="GO" id="GO:0009083">
    <property type="term" value="P:branched-chain amino acid catabolic process"/>
    <property type="evidence" value="ECO:0007669"/>
    <property type="project" value="TreeGrafter"/>
</dbReference>
<evidence type="ECO:0000313" key="6">
    <source>
        <dbReference type="EMBL" id="NMO15180.1"/>
    </source>
</evidence>
<evidence type="ECO:0000256" key="4">
    <source>
        <dbReference type="RuleBase" id="RU365014"/>
    </source>
</evidence>
<sequence length="358" mass="38133">MAAPLAKEEAEAGALSPEALVALYRAMARIRVVDERMATLQRAGRVGFYGVCTGQEAACIGSAAALRPSDWVFPALREGAAMLLRGFPLVTYLAQCFGNAGDVGRGRQMPSHQAGRSVNQVSWSSCIGNQLPQAVGAAWAAKLQREDTVVLAYLGDGATSTGDFHTALNFAGVARVPVVFVCQNNQWSISVPFRAQTATATVAEKAAAYGMPGVKVDGNDVEAVYAATAVAVARARRGEGPTLIEAETYRVGAHSSADDPSRYREAAEVERWRAKDPLVRTRARLEAAGLWDATREAALLDELSAEVAAAIHEAEATPPVQAESMFEGVYARLPWHLAEQRSELLSVLGSRAPVPRDD</sequence>
<dbReference type="AlphaFoldDB" id="A0A848L859"/>